<evidence type="ECO:0000313" key="1">
    <source>
        <dbReference type="EMBL" id="RED43782.1"/>
    </source>
</evidence>
<dbReference type="EMBL" id="QRDW01000018">
    <property type="protein sequence ID" value="RED43782.1"/>
    <property type="molecule type" value="Genomic_DNA"/>
</dbReference>
<comment type="caution">
    <text evidence="1">The sequence shown here is derived from an EMBL/GenBank/DDBJ whole genome shotgun (WGS) entry which is preliminary data.</text>
</comment>
<protein>
    <submittedName>
        <fullName evidence="1">Uncharacterized protein</fullName>
    </submittedName>
</protein>
<organism evidence="1 2">
    <name type="scientific">Aestuariispira insulae</name>
    <dbReference type="NCBI Taxonomy" id="1461337"/>
    <lineage>
        <taxon>Bacteria</taxon>
        <taxon>Pseudomonadati</taxon>
        <taxon>Pseudomonadota</taxon>
        <taxon>Alphaproteobacteria</taxon>
        <taxon>Rhodospirillales</taxon>
        <taxon>Kiloniellaceae</taxon>
        <taxon>Aestuariispira</taxon>
    </lineage>
</organism>
<dbReference type="Proteomes" id="UP000256845">
    <property type="component" value="Unassembled WGS sequence"/>
</dbReference>
<reference evidence="1 2" key="1">
    <citation type="submission" date="2018-07" db="EMBL/GenBank/DDBJ databases">
        <title>Genomic Encyclopedia of Type Strains, Phase III (KMG-III): the genomes of soil and plant-associated and newly described type strains.</title>
        <authorList>
            <person name="Whitman W."/>
        </authorList>
    </citation>
    <scope>NUCLEOTIDE SEQUENCE [LARGE SCALE GENOMIC DNA]</scope>
    <source>
        <strain evidence="1 2">CECT 8488</strain>
    </source>
</reference>
<evidence type="ECO:0000313" key="2">
    <source>
        <dbReference type="Proteomes" id="UP000256845"/>
    </source>
</evidence>
<gene>
    <name evidence="1" type="ORF">DFP90_1185</name>
</gene>
<accession>A0A3D9H2T2</accession>
<dbReference type="RefSeq" id="WP_115939408.1">
    <property type="nucleotide sequence ID" value="NZ_QRDW01000018.1"/>
</dbReference>
<sequence length="60" mass="6683">MQFEANFRKSSDQSLQNAALKLVRTNGVRGAIRYCYAEQFLGLLPYIHEIAAGRATPKPA</sequence>
<dbReference type="AlphaFoldDB" id="A0A3D9H2T2"/>
<keyword evidence="2" id="KW-1185">Reference proteome</keyword>
<name>A0A3D9H2T2_9PROT</name>
<proteinExistence type="predicted"/>